<dbReference type="EMBL" id="PCMW01000041">
    <property type="protein sequence ID" value="PDS24531.1"/>
    <property type="molecule type" value="Genomic_DNA"/>
</dbReference>
<sequence length="296" mass="33793">MKKIVLIAILVLYIGKISAQHNAWMDTYIYNVRLPKALNNHPGIYIKIVYNGESLLSTHQWIGSHDRKIETAFTYHEMATNVLNNVKLPIVLPAKTYSWIINKKIVDEMELHPEKFKMEVITTGKPIEKYELPQQFDLKSDYAVEVITLQKMTKEARNLVFYSSNVFLNVEQKKATINTINKASKVKNDTIISFSVRDDGIPKWLSIVDAAYKPNNSHSRVTEILEYKGYWYNEKLYIRQKPQKPKIALSCNVPYTITDVDGNTCSGMSGAGAFSTGNCKEIIKNKSIKVAVWVNP</sequence>
<evidence type="ECO:0000313" key="2">
    <source>
        <dbReference type="Proteomes" id="UP000220828"/>
    </source>
</evidence>
<dbReference type="Proteomes" id="UP000220828">
    <property type="component" value="Unassembled WGS sequence"/>
</dbReference>
<accession>A0A2H3KVJ6</accession>
<proteinExistence type="predicted"/>
<evidence type="ECO:0000313" key="1">
    <source>
        <dbReference type="EMBL" id="PDS24531.1"/>
    </source>
</evidence>
<reference evidence="1 2" key="1">
    <citation type="submission" date="2017-09" db="EMBL/GenBank/DDBJ databases">
        <title>Whole genomes of Flavobacteriaceae.</title>
        <authorList>
            <person name="Stine C."/>
            <person name="Li C."/>
            <person name="Tadesse D."/>
        </authorList>
    </citation>
    <scope>NUCLEOTIDE SEQUENCE [LARGE SCALE GENOMIC DNA]</scope>
    <source>
        <strain evidence="1 2">ATCC 35036</strain>
    </source>
</reference>
<organism evidence="1 2">
    <name type="scientific">Flavobacterium branchiophilum</name>
    <dbReference type="NCBI Taxonomy" id="55197"/>
    <lineage>
        <taxon>Bacteria</taxon>
        <taxon>Pseudomonadati</taxon>
        <taxon>Bacteroidota</taxon>
        <taxon>Flavobacteriia</taxon>
        <taxon>Flavobacteriales</taxon>
        <taxon>Flavobacteriaceae</taxon>
        <taxon>Flavobacterium</taxon>
    </lineage>
</organism>
<dbReference type="RefSeq" id="WP_097554079.1">
    <property type="nucleotide sequence ID" value="NZ_PCMW01000041.1"/>
</dbReference>
<comment type="caution">
    <text evidence="1">The sequence shown here is derived from an EMBL/GenBank/DDBJ whole genome shotgun (WGS) entry which is preliminary data.</text>
</comment>
<gene>
    <name evidence="1" type="ORF">B0A77_07775</name>
</gene>
<dbReference type="AlphaFoldDB" id="A0A2H3KVJ6"/>
<protein>
    <submittedName>
        <fullName evidence="1">Uncharacterized protein</fullName>
    </submittedName>
</protein>
<name>A0A2H3KVJ6_9FLAO</name>